<evidence type="ECO:0000313" key="3">
    <source>
        <dbReference type="Proteomes" id="UP000651208"/>
    </source>
</evidence>
<protein>
    <recommendedName>
        <fullName evidence="4">Secreted protein</fullName>
    </recommendedName>
</protein>
<proteinExistence type="predicted"/>
<dbReference type="EMBL" id="JABURY010000015">
    <property type="protein sequence ID" value="MBC9130866.1"/>
    <property type="molecule type" value="Genomic_DNA"/>
</dbReference>
<comment type="caution">
    <text evidence="2">The sequence shown here is derived from an EMBL/GenBank/DDBJ whole genome shotgun (WGS) entry which is preliminary data.</text>
</comment>
<evidence type="ECO:0000313" key="2">
    <source>
        <dbReference type="EMBL" id="MBC9130866.1"/>
    </source>
</evidence>
<dbReference type="Proteomes" id="UP000651208">
    <property type="component" value="Unassembled WGS sequence"/>
</dbReference>
<keyword evidence="1" id="KW-0732">Signal</keyword>
<dbReference type="RefSeq" id="WP_187755313.1">
    <property type="nucleotide sequence ID" value="NZ_JABURY010000015.1"/>
</dbReference>
<organism evidence="2 3">
    <name type="scientific">Frischella japonica</name>
    <dbReference type="NCBI Taxonomy" id="2741544"/>
    <lineage>
        <taxon>Bacteria</taxon>
        <taxon>Pseudomonadati</taxon>
        <taxon>Pseudomonadota</taxon>
        <taxon>Gammaproteobacteria</taxon>
        <taxon>Orbales</taxon>
        <taxon>Orbaceae</taxon>
        <taxon>Frischella</taxon>
    </lineage>
</organism>
<keyword evidence="3" id="KW-1185">Reference proteome</keyword>
<feature type="signal peptide" evidence="1">
    <location>
        <begin position="1"/>
        <end position="23"/>
    </location>
</feature>
<reference evidence="2 3" key="1">
    <citation type="submission" date="2020-06" db="EMBL/GenBank/DDBJ databases">
        <title>Frischella cerana isolated from Apis cerana gut homogenate.</title>
        <authorList>
            <person name="Wolter L.A."/>
            <person name="Suenami S."/>
            <person name="Miyazaki R."/>
        </authorList>
    </citation>
    <scope>NUCLEOTIDE SEQUENCE [LARGE SCALE GENOMIC DNA]</scope>
    <source>
        <strain evidence="2 3">Ac13</strain>
    </source>
</reference>
<evidence type="ECO:0000256" key="1">
    <source>
        <dbReference type="SAM" id="SignalP"/>
    </source>
</evidence>
<sequence length="83" mass="8844">MACLILFKSCIAKISLVTGFPFALVFPTLPQCVLPSASCQTISGRLPDLCPPGVSNNFSFSYPPPYIIVPPSDIISSAQDLII</sequence>
<accession>A0ABR7QXB5</accession>
<feature type="chain" id="PRO_5045484919" description="Secreted protein" evidence="1">
    <location>
        <begin position="24"/>
        <end position="83"/>
    </location>
</feature>
<gene>
    <name evidence="2" type="ORF">FcAc13_06030</name>
</gene>
<name>A0ABR7QXB5_9GAMM</name>
<evidence type="ECO:0008006" key="4">
    <source>
        <dbReference type="Google" id="ProtNLM"/>
    </source>
</evidence>